<evidence type="ECO:0000313" key="1">
    <source>
        <dbReference type="EMBL" id="QJA64754.1"/>
    </source>
</evidence>
<proteinExistence type="predicted"/>
<dbReference type="AlphaFoldDB" id="A0A6M3KDK8"/>
<accession>A0A6M3KDK8</accession>
<evidence type="ECO:0000313" key="2">
    <source>
        <dbReference type="EMBL" id="QJA79986.1"/>
    </source>
</evidence>
<sequence>MGHRLEDVGGYTFDQVELFLGAAARIEKEDARLGMIVARGSQADEKGFKRLMKEFS</sequence>
<protein>
    <submittedName>
        <fullName evidence="2">Uncharacterized protein</fullName>
    </submittedName>
</protein>
<name>A0A6M3KDK8_9ZZZZ</name>
<dbReference type="EMBL" id="MT142401">
    <property type="protein sequence ID" value="QJA79986.1"/>
    <property type="molecule type" value="Genomic_DNA"/>
</dbReference>
<reference evidence="2" key="1">
    <citation type="submission" date="2020-03" db="EMBL/GenBank/DDBJ databases">
        <title>The deep terrestrial virosphere.</title>
        <authorList>
            <person name="Holmfeldt K."/>
            <person name="Nilsson E."/>
            <person name="Simone D."/>
            <person name="Lopez-Fernandez M."/>
            <person name="Wu X."/>
            <person name="de Brujin I."/>
            <person name="Lundin D."/>
            <person name="Andersson A."/>
            <person name="Bertilsson S."/>
            <person name="Dopson M."/>
        </authorList>
    </citation>
    <scope>NUCLEOTIDE SEQUENCE</scope>
    <source>
        <strain evidence="2">MM415A00805</strain>
        <strain evidence="1">MM415B00468</strain>
    </source>
</reference>
<organism evidence="2">
    <name type="scientific">viral metagenome</name>
    <dbReference type="NCBI Taxonomy" id="1070528"/>
    <lineage>
        <taxon>unclassified sequences</taxon>
        <taxon>metagenomes</taxon>
        <taxon>organismal metagenomes</taxon>
    </lineage>
</organism>
<dbReference type="EMBL" id="MT141525">
    <property type="protein sequence ID" value="QJA64754.1"/>
    <property type="molecule type" value="Genomic_DNA"/>
</dbReference>
<gene>
    <name evidence="2" type="ORF">MM415A00805_0013</name>
    <name evidence="1" type="ORF">MM415B00468_0041</name>
</gene>